<dbReference type="InterPro" id="IPR036249">
    <property type="entry name" value="Thioredoxin-like_sf"/>
</dbReference>
<keyword evidence="10" id="KW-1185">Reference proteome</keyword>
<dbReference type="PROSITE" id="PS51352">
    <property type="entry name" value="THIOREDOXIN_2"/>
    <property type="match status" value="3"/>
</dbReference>
<dbReference type="InterPro" id="IPR013766">
    <property type="entry name" value="Thioredoxin_domain"/>
</dbReference>
<dbReference type="InterPro" id="IPR011767">
    <property type="entry name" value="GLR_AS"/>
</dbReference>
<feature type="region of interest" description="Disordered" evidence="6">
    <location>
        <begin position="27"/>
        <end position="62"/>
    </location>
</feature>
<evidence type="ECO:0000256" key="6">
    <source>
        <dbReference type="SAM" id="MobiDB-lite"/>
    </source>
</evidence>
<feature type="chain" id="PRO_5002735828" description="Thioredoxin domain-containing protein" evidence="7">
    <location>
        <begin position="20"/>
        <end position="665"/>
    </location>
</feature>
<evidence type="ECO:0000256" key="1">
    <source>
        <dbReference type="ARBA" id="ARBA00005791"/>
    </source>
</evidence>
<evidence type="ECO:0000256" key="4">
    <source>
        <dbReference type="ARBA" id="ARBA00023157"/>
    </source>
</evidence>
<reference evidence="9 10" key="1">
    <citation type="journal article" date="2007" name="Nat. Biotechnol.">
        <title>Complete genome sequence of the myxobacterium Sorangium cellulosum.</title>
        <authorList>
            <person name="Schneiker S."/>
            <person name="Perlova O."/>
            <person name="Kaiser O."/>
            <person name="Gerth K."/>
            <person name="Alici A."/>
            <person name="Altmeyer M.O."/>
            <person name="Bartels D."/>
            <person name="Bekel T."/>
            <person name="Beyer S."/>
            <person name="Bode E."/>
            <person name="Bode H.B."/>
            <person name="Bolten C.J."/>
            <person name="Choudhuri J.V."/>
            <person name="Doss S."/>
            <person name="Elnakady Y.A."/>
            <person name="Frank B."/>
            <person name="Gaigalat L."/>
            <person name="Goesmann A."/>
            <person name="Groeger C."/>
            <person name="Gross F."/>
            <person name="Jelsbak L."/>
            <person name="Jelsbak L."/>
            <person name="Kalinowski J."/>
            <person name="Kegler C."/>
            <person name="Knauber T."/>
            <person name="Konietzny S."/>
            <person name="Kopp M."/>
            <person name="Krause L."/>
            <person name="Krug D."/>
            <person name="Linke B."/>
            <person name="Mahmud T."/>
            <person name="Martinez-Arias R."/>
            <person name="McHardy A.C."/>
            <person name="Merai M."/>
            <person name="Meyer F."/>
            <person name="Mormann S."/>
            <person name="Munoz-Dorado J."/>
            <person name="Perez J."/>
            <person name="Pradella S."/>
            <person name="Rachid S."/>
            <person name="Raddatz G."/>
            <person name="Rosenau F."/>
            <person name="Rueckert C."/>
            <person name="Sasse F."/>
            <person name="Scharfe M."/>
            <person name="Schuster S.C."/>
            <person name="Suen G."/>
            <person name="Treuner-Lange A."/>
            <person name="Velicer G.J."/>
            <person name="Vorholter F.-J."/>
            <person name="Weissman K.J."/>
            <person name="Welch R.D."/>
            <person name="Wenzel S.C."/>
            <person name="Whitworth D.E."/>
            <person name="Wilhelm S."/>
            <person name="Wittmann C."/>
            <person name="Bloecker H."/>
            <person name="Puehler A."/>
            <person name="Mueller R."/>
        </authorList>
    </citation>
    <scope>NUCLEOTIDE SEQUENCE [LARGE SCALE GENOMIC DNA]</scope>
    <source>
        <strain evidence="10">So ce56</strain>
    </source>
</reference>
<protein>
    <recommendedName>
        <fullName evidence="8">Thioredoxin domain-containing protein</fullName>
    </recommendedName>
</protein>
<name>A9G9N7_SORC5</name>
<dbReference type="RefSeq" id="WP_012241651.1">
    <property type="nucleotide sequence ID" value="NC_010162.1"/>
</dbReference>
<feature type="domain" description="Thioredoxin" evidence="8">
    <location>
        <begin position="478"/>
        <end position="662"/>
    </location>
</feature>
<dbReference type="STRING" id="448385.sce9040"/>
<dbReference type="GO" id="GO:0016491">
    <property type="term" value="F:oxidoreductase activity"/>
    <property type="evidence" value="ECO:0007669"/>
    <property type="project" value="UniProtKB-KW"/>
</dbReference>
<organism evidence="9 10">
    <name type="scientific">Sorangium cellulosum (strain So ce56)</name>
    <name type="common">Polyangium cellulosum (strain So ce56)</name>
    <dbReference type="NCBI Taxonomy" id="448385"/>
    <lineage>
        <taxon>Bacteria</taxon>
        <taxon>Pseudomonadati</taxon>
        <taxon>Myxococcota</taxon>
        <taxon>Polyangia</taxon>
        <taxon>Polyangiales</taxon>
        <taxon>Polyangiaceae</taxon>
        <taxon>Sorangium</taxon>
    </lineage>
</organism>
<keyword evidence="5" id="KW-0676">Redox-active center</keyword>
<feature type="domain" description="Thioredoxin" evidence="8">
    <location>
        <begin position="258"/>
        <end position="455"/>
    </location>
</feature>
<evidence type="ECO:0000256" key="7">
    <source>
        <dbReference type="SAM" id="SignalP"/>
    </source>
</evidence>
<dbReference type="AlphaFoldDB" id="A9G9N7"/>
<accession>A9G9N7</accession>
<dbReference type="Proteomes" id="UP000002139">
    <property type="component" value="Chromosome"/>
</dbReference>
<dbReference type="PANTHER" id="PTHR13887">
    <property type="entry name" value="GLUTATHIONE S-TRANSFERASE KAPPA"/>
    <property type="match status" value="1"/>
</dbReference>
<dbReference type="Pfam" id="PF13462">
    <property type="entry name" value="Thioredoxin_4"/>
    <property type="match status" value="2"/>
</dbReference>
<feature type="domain" description="Thioredoxin" evidence="8">
    <location>
        <begin position="39"/>
        <end position="239"/>
    </location>
</feature>
<evidence type="ECO:0000256" key="3">
    <source>
        <dbReference type="ARBA" id="ARBA00023002"/>
    </source>
</evidence>
<dbReference type="InterPro" id="IPR012336">
    <property type="entry name" value="Thioredoxin-like_fold"/>
</dbReference>
<dbReference type="PROSITE" id="PS00195">
    <property type="entry name" value="GLUTAREDOXIN_1"/>
    <property type="match status" value="1"/>
</dbReference>
<dbReference type="EMBL" id="AM746676">
    <property type="protein sequence ID" value="CAN99212.1"/>
    <property type="molecule type" value="Genomic_DNA"/>
</dbReference>
<keyword evidence="4" id="KW-1015">Disulfide bond</keyword>
<feature type="region of interest" description="Disordered" evidence="6">
    <location>
        <begin position="264"/>
        <end position="287"/>
    </location>
</feature>
<evidence type="ECO:0000256" key="5">
    <source>
        <dbReference type="ARBA" id="ARBA00023284"/>
    </source>
</evidence>
<proteinExistence type="inferred from homology"/>
<dbReference type="eggNOG" id="COG1651">
    <property type="taxonomic scope" value="Bacteria"/>
</dbReference>
<dbReference type="KEGG" id="scl:sce9040"/>
<dbReference type="SUPFAM" id="SSF52833">
    <property type="entry name" value="Thioredoxin-like"/>
    <property type="match status" value="3"/>
</dbReference>
<keyword evidence="3" id="KW-0560">Oxidoreductase</keyword>
<dbReference type="Gene3D" id="3.40.30.10">
    <property type="entry name" value="Glutaredoxin"/>
    <property type="match status" value="3"/>
</dbReference>
<evidence type="ECO:0000256" key="2">
    <source>
        <dbReference type="ARBA" id="ARBA00022729"/>
    </source>
</evidence>
<keyword evidence="2 7" id="KW-0732">Signal</keyword>
<evidence type="ECO:0000313" key="10">
    <source>
        <dbReference type="Proteomes" id="UP000002139"/>
    </source>
</evidence>
<dbReference type="PROSITE" id="PS51257">
    <property type="entry name" value="PROKAR_LIPOPROTEIN"/>
    <property type="match status" value="1"/>
</dbReference>
<gene>
    <name evidence="9" type="ordered locus">sce9040</name>
</gene>
<dbReference type="HOGENOM" id="CLU_016846_0_0_7"/>
<evidence type="ECO:0000259" key="8">
    <source>
        <dbReference type="PROSITE" id="PS51352"/>
    </source>
</evidence>
<dbReference type="PANTHER" id="PTHR13887:SF14">
    <property type="entry name" value="DISULFIDE BOND FORMATION PROTEIN D"/>
    <property type="match status" value="1"/>
</dbReference>
<evidence type="ECO:0000313" key="9">
    <source>
        <dbReference type="EMBL" id="CAN99212.1"/>
    </source>
</evidence>
<dbReference type="Pfam" id="PF01323">
    <property type="entry name" value="DSBA"/>
    <property type="match status" value="1"/>
</dbReference>
<feature type="signal peptide" evidence="7">
    <location>
        <begin position="1"/>
        <end position="19"/>
    </location>
</feature>
<sequence length="665" mass="70488">MSRRAIAAVAWLSLLFVLACSSALPPPPPDASQAKSSGAPARQPGPAADPGATLDDEVMVADGDPGPVPVTRADPARGSRLAPVTIVVFSDFECPFCKHLGGTLRQLEQRYGAERLRVVWKNFPLAFHKQARPTAEAAMAVFAHAGPRAFWAFHDAIFTADERLSPEVQATALRRAGVTPGQIPQLVQQSGAAQKVAADMALAGRLGVNGTPASFINGVLLVGAQPAERFAEIIDAQLAAAQALRAEGTPPEKIYAALAKKNFAPPAEEPDDADDEESDGGVVHLVPVGDSPVRGADTALVTMVLFSDYQCPFCRRVTPTVEKLRAQYGDKLRVVWKDHPLPFHPRAEPAAELAREARAQKGNDAFWQANDRLLASEAALDDAALEAVAADLRLNVNAVKRAVASHKHAAKIEADVDLADDLGAQGTPHFFINGRSLVGAQPIEKFQAIIDEEIAKAEAMVVAGTPRAKVYEAIQKQAVPPAPPPKVSVPPAPKGHPSKGAAAGKVVIQAFSDFQCPFCARAAATMDELIKAFPGKVRVVYRHLPLPFHPEAQLAAEAAMEALAQKGPAGFWKMHDLLFKVSDASNLDRAALEQHAASLGLDAARFAKALDEHTHRAAVEADAQAARSAGITGTPGFVINGYLVSGAQPLAKFKKVVRRALNEAN</sequence>
<dbReference type="BioCyc" id="SCEL448385:SCE_RS46305-MONOMER"/>
<feature type="compositionally biased region" description="Acidic residues" evidence="6">
    <location>
        <begin position="268"/>
        <end position="279"/>
    </location>
</feature>
<dbReference type="InterPro" id="IPR001853">
    <property type="entry name" value="DSBA-like_thioredoxin_dom"/>
</dbReference>
<comment type="similarity">
    <text evidence="1">Belongs to the thioredoxin family. DsbA subfamily.</text>
</comment>
<dbReference type="OrthoDB" id="9784686at2"/>